<dbReference type="Proteomes" id="UP000219439">
    <property type="component" value="Unassembled WGS sequence"/>
</dbReference>
<dbReference type="EMBL" id="OBEL01000001">
    <property type="protein sequence ID" value="SNZ08029.1"/>
    <property type="molecule type" value="Genomic_DNA"/>
</dbReference>
<feature type="compositionally biased region" description="Acidic residues" evidence="1">
    <location>
        <begin position="221"/>
        <end position="236"/>
    </location>
</feature>
<keyword evidence="3" id="KW-1185">Reference proteome</keyword>
<dbReference type="OrthoDB" id="8441488at2"/>
<feature type="region of interest" description="Disordered" evidence="1">
    <location>
        <begin position="215"/>
        <end position="236"/>
    </location>
</feature>
<organism evidence="2 3">
    <name type="scientific">Cohaesibacter gelatinilyticus</name>
    <dbReference type="NCBI Taxonomy" id="372072"/>
    <lineage>
        <taxon>Bacteria</taxon>
        <taxon>Pseudomonadati</taxon>
        <taxon>Pseudomonadota</taxon>
        <taxon>Alphaproteobacteria</taxon>
        <taxon>Hyphomicrobiales</taxon>
        <taxon>Cohaesibacteraceae</taxon>
    </lineage>
</organism>
<dbReference type="RefSeq" id="WP_097152588.1">
    <property type="nucleotide sequence ID" value="NZ_OBEL01000001.1"/>
</dbReference>
<gene>
    <name evidence="2" type="ORF">SAMN06265368_1413</name>
</gene>
<name>A0A285NEZ9_9HYPH</name>
<proteinExistence type="predicted"/>
<dbReference type="AlphaFoldDB" id="A0A285NEZ9"/>
<reference evidence="2 3" key="1">
    <citation type="submission" date="2017-09" db="EMBL/GenBank/DDBJ databases">
        <authorList>
            <person name="Ehlers B."/>
            <person name="Leendertz F.H."/>
        </authorList>
    </citation>
    <scope>NUCLEOTIDE SEQUENCE [LARGE SCALE GENOMIC DNA]</scope>
    <source>
        <strain evidence="2 3">DSM 18289</strain>
    </source>
</reference>
<evidence type="ECO:0000313" key="3">
    <source>
        <dbReference type="Proteomes" id="UP000219439"/>
    </source>
</evidence>
<sequence length="236" mass="26336">MTDIEVNETGPAGVAADAYEWLVVQGGPDHAPYAGADEIYHDRDPYGEYILFAATDADAVNEMGQCSIQSYKYLAEVRVSFEEDLLEDARQDIAWCQEEVAEQGHAFASDIWPSWQDVPLEVVSNSIFPEGQDFVMAKSVLAVGEDAASFVEVTRIESDGPSEMALTFCKIEKDRLLEIKTVLKDGGMPIYLWAGLWQELVEKYADLPYEQLTGSKRVEPEPEEYDFGDLDGEDEV</sequence>
<evidence type="ECO:0000256" key="1">
    <source>
        <dbReference type="SAM" id="MobiDB-lite"/>
    </source>
</evidence>
<accession>A0A285NEZ9</accession>
<evidence type="ECO:0000313" key="2">
    <source>
        <dbReference type="EMBL" id="SNZ08029.1"/>
    </source>
</evidence>
<protein>
    <submittedName>
        <fullName evidence="2">Uncharacterized protein</fullName>
    </submittedName>
</protein>